<proteinExistence type="predicted"/>
<comment type="caution">
    <text evidence="1">The sequence shown here is derived from an EMBL/GenBank/DDBJ whole genome shotgun (WGS) entry which is preliminary data.</text>
</comment>
<evidence type="ECO:0000313" key="2">
    <source>
        <dbReference type="Proteomes" id="UP001642360"/>
    </source>
</evidence>
<dbReference type="AlphaFoldDB" id="A0ABC8STP0"/>
<keyword evidence="2" id="KW-1185">Reference proteome</keyword>
<dbReference type="EMBL" id="CAUOFW020003547">
    <property type="protein sequence ID" value="CAK9160578.1"/>
    <property type="molecule type" value="Genomic_DNA"/>
</dbReference>
<dbReference type="Proteomes" id="UP001642360">
    <property type="component" value="Unassembled WGS sequence"/>
</dbReference>
<name>A0ABC8STP0_9AQUA</name>
<accession>A0ABC8STP0</accession>
<protein>
    <submittedName>
        <fullName evidence="1">Uncharacterized protein</fullName>
    </submittedName>
</protein>
<reference evidence="1 2" key="1">
    <citation type="submission" date="2024-02" db="EMBL/GenBank/DDBJ databases">
        <authorList>
            <person name="Vignale AGUSTIN F."/>
            <person name="Sosa J E."/>
            <person name="Modenutti C."/>
        </authorList>
    </citation>
    <scope>NUCLEOTIDE SEQUENCE [LARGE SCALE GENOMIC DNA]</scope>
</reference>
<evidence type="ECO:0000313" key="1">
    <source>
        <dbReference type="EMBL" id="CAK9160578.1"/>
    </source>
</evidence>
<sequence length="174" mass="20496">MGKYFSFKTLKNIEFWFFNSHQNCLARSAKLKAVRFLNSNPPLFFGRQNLSHDIEWIFLPSLLLPHRKFATMLFNSEHNEIGSLNKDRTYEDKTCTTALMKVSILAFDDNFCFQPWNLLHTFCFIDMKITVLDLPAIQRSPMYFSWQLTTEIYNTSFMESKVAGLMFLLNASRF</sequence>
<organism evidence="1 2">
    <name type="scientific">Ilex paraguariensis</name>
    <name type="common">yerba mate</name>
    <dbReference type="NCBI Taxonomy" id="185542"/>
    <lineage>
        <taxon>Eukaryota</taxon>
        <taxon>Viridiplantae</taxon>
        <taxon>Streptophyta</taxon>
        <taxon>Embryophyta</taxon>
        <taxon>Tracheophyta</taxon>
        <taxon>Spermatophyta</taxon>
        <taxon>Magnoliopsida</taxon>
        <taxon>eudicotyledons</taxon>
        <taxon>Gunneridae</taxon>
        <taxon>Pentapetalae</taxon>
        <taxon>asterids</taxon>
        <taxon>campanulids</taxon>
        <taxon>Aquifoliales</taxon>
        <taxon>Aquifoliaceae</taxon>
        <taxon>Ilex</taxon>
    </lineage>
</organism>
<gene>
    <name evidence="1" type="ORF">ILEXP_LOCUS29351</name>
</gene>